<evidence type="ECO:0000256" key="1">
    <source>
        <dbReference type="ARBA" id="ARBA00008056"/>
    </source>
</evidence>
<evidence type="ECO:0000313" key="8">
    <source>
        <dbReference type="Proteomes" id="UP000239550"/>
    </source>
</evidence>
<comment type="caution">
    <text evidence="7">The sequence shown here is derived from an EMBL/GenBank/DDBJ whole genome shotgun (WGS) entry which is preliminary data.</text>
</comment>
<dbReference type="InterPro" id="IPR044861">
    <property type="entry name" value="IPNS-like_FE2OG_OXY"/>
</dbReference>
<sequence length="345" mass="39793">MIYILKERVHHYLTLSRQGESCMKSFEKIPHIDLAPIFTHTDTGLLSVADQVRQIYTNVGFAYLINHGISEDLVQATFQAAKDFHNLPLNKKLKIRQNKFFRGYMPRSTSRFELSTLEKANKPNQSEAFIIANEVSEESEDFKLEQNLAGPNQWPEDMPEFKETITTYYKSMQALAKRMVQVFAMAFGLSPDALDNYFREPTIFLRLQYYPEQPDIIPEDQYGIAPHTDYGFLTLLAQDTIGGLQVKNQEGEWIDVPPEPGSFILNSGDMIKWMTNDNFISTPHRVINRSGKKRYAIPFFFEPSMHAQIAPLDIFKDVDNPARYPRIEYADHLMTRIKSNYSIGA</sequence>
<dbReference type="InterPro" id="IPR027443">
    <property type="entry name" value="IPNS-like_sf"/>
</dbReference>
<dbReference type="PROSITE" id="PS51471">
    <property type="entry name" value="FE2OG_OXY"/>
    <property type="match status" value="1"/>
</dbReference>
<dbReference type="EMBL" id="PUWT01000060">
    <property type="protein sequence ID" value="PQQ23291.1"/>
    <property type="molecule type" value="Genomic_DNA"/>
</dbReference>
<dbReference type="Pfam" id="PF14226">
    <property type="entry name" value="DIOX_N"/>
    <property type="match status" value="1"/>
</dbReference>
<comment type="similarity">
    <text evidence="1 5">Belongs to the iron/ascorbate-dependent oxidoreductase family.</text>
</comment>
<evidence type="ECO:0000256" key="2">
    <source>
        <dbReference type="ARBA" id="ARBA00022723"/>
    </source>
</evidence>
<dbReference type="GO" id="GO:0046872">
    <property type="term" value="F:metal ion binding"/>
    <property type="evidence" value="ECO:0007669"/>
    <property type="project" value="UniProtKB-KW"/>
</dbReference>
<keyword evidence="3 5" id="KW-0560">Oxidoreductase</keyword>
<dbReference type="PANTHER" id="PTHR10209:SF881">
    <property type="entry name" value="FI07970P-RELATED"/>
    <property type="match status" value="1"/>
</dbReference>
<accession>A0A2S8PWD6</accession>
<protein>
    <submittedName>
        <fullName evidence="7">Isopenicillin N synthase family oxygenase</fullName>
    </submittedName>
</protein>
<reference evidence="7 8" key="1">
    <citation type="submission" date="2018-02" db="EMBL/GenBank/DDBJ databases">
        <title>Five New Genomes of Indian Photorhabdus Isolates TSA.</title>
        <authorList>
            <person name="Dubay B."/>
            <person name="Somvanshi V.S."/>
        </authorList>
    </citation>
    <scope>NUCLEOTIDE SEQUENCE [LARGE SCALE GENOMIC DNA]</scope>
    <source>
        <strain evidence="7 8">H1</strain>
    </source>
</reference>
<feature type="domain" description="Fe2OG dioxygenase" evidence="6">
    <location>
        <begin position="201"/>
        <end position="303"/>
    </location>
</feature>
<evidence type="ECO:0000259" key="6">
    <source>
        <dbReference type="PROSITE" id="PS51471"/>
    </source>
</evidence>
<dbReference type="AlphaFoldDB" id="A0A2S8PWD6"/>
<dbReference type="SUPFAM" id="SSF51197">
    <property type="entry name" value="Clavaminate synthase-like"/>
    <property type="match status" value="1"/>
</dbReference>
<dbReference type="Gene3D" id="2.60.120.330">
    <property type="entry name" value="B-lactam Antibiotic, Isopenicillin N Synthase, Chain"/>
    <property type="match status" value="1"/>
</dbReference>
<dbReference type="Pfam" id="PF03171">
    <property type="entry name" value="2OG-FeII_Oxy"/>
    <property type="match status" value="1"/>
</dbReference>
<dbReference type="PANTHER" id="PTHR10209">
    <property type="entry name" value="OXIDOREDUCTASE, 2OG-FE II OXYGENASE FAMILY PROTEIN"/>
    <property type="match status" value="1"/>
</dbReference>
<organism evidence="7 8">
    <name type="scientific">Photorhabdus hindustanensis</name>
    <dbReference type="NCBI Taxonomy" id="2918802"/>
    <lineage>
        <taxon>Bacteria</taxon>
        <taxon>Pseudomonadati</taxon>
        <taxon>Pseudomonadota</taxon>
        <taxon>Gammaproteobacteria</taxon>
        <taxon>Enterobacterales</taxon>
        <taxon>Morganellaceae</taxon>
        <taxon>Photorhabdus</taxon>
    </lineage>
</organism>
<keyword evidence="8" id="KW-1185">Reference proteome</keyword>
<dbReference type="GO" id="GO:0016491">
    <property type="term" value="F:oxidoreductase activity"/>
    <property type="evidence" value="ECO:0007669"/>
    <property type="project" value="UniProtKB-KW"/>
</dbReference>
<evidence type="ECO:0000256" key="4">
    <source>
        <dbReference type="ARBA" id="ARBA00023004"/>
    </source>
</evidence>
<proteinExistence type="inferred from homology"/>
<keyword evidence="4 5" id="KW-0408">Iron</keyword>
<keyword evidence="2 5" id="KW-0479">Metal-binding</keyword>
<evidence type="ECO:0000256" key="3">
    <source>
        <dbReference type="ARBA" id="ARBA00023002"/>
    </source>
</evidence>
<dbReference type="Proteomes" id="UP000239550">
    <property type="component" value="Unassembled WGS sequence"/>
</dbReference>
<evidence type="ECO:0000256" key="5">
    <source>
        <dbReference type="RuleBase" id="RU003682"/>
    </source>
</evidence>
<gene>
    <name evidence="7" type="ORF">C6H66_20170</name>
</gene>
<evidence type="ECO:0000313" key="7">
    <source>
        <dbReference type="EMBL" id="PQQ23291.1"/>
    </source>
</evidence>
<dbReference type="InterPro" id="IPR005123">
    <property type="entry name" value="Oxoglu/Fe-dep_dioxygenase_dom"/>
</dbReference>
<name>A0A2S8PWD6_9GAMM</name>
<dbReference type="InterPro" id="IPR026992">
    <property type="entry name" value="DIOX_N"/>
</dbReference>
<dbReference type="PRINTS" id="PR00682">
    <property type="entry name" value="IPNSYNTHASE"/>
</dbReference>